<dbReference type="Gene3D" id="3.30.420.40">
    <property type="match status" value="4"/>
</dbReference>
<feature type="compositionally biased region" description="Basic and acidic residues" evidence="2">
    <location>
        <begin position="85"/>
        <end position="102"/>
    </location>
</feature>
<reference evidence="3 4" key="2">
    <citation type="submission" date="2015-05" db="EMBL/GenBank/DDBJ databases">
        <authorList>
            <person name="Morales-Cruz A."/>
            <person name="Amrine K.C."/>
            <person name="Cantu D."/>
        </authorList>
    </citation>
    <scope>NUCLEOTIDE SEQUENCE [LARGE SCALE GENOMIC DNA]</scope>
    <source>
        <strain evidence="3">UCRPC4</strain>
    </source>
</reference>
<organism evidence="3 4">
    <name type="scientific">Phaeomoniella chlamydospora</name>
    <name type="common">Phaeoacremonium chlamydosporum</name>
    <dbReference type="NCBI Taxonomy" id="158046"/>
    <lineage>
        <taxon>Eukaryota</taxon>
        <taxon>Fungi</taxon>
        <taxon>Dikarya</taxon>
        <taxon>Ascomycota</taxon>
        <taxon>Pezizomycotina</taxon>
        <taxon>Eurotiomycetes</taxon>
        <taxon>Chaetothyriomycetidae</taxon>
        <taxon>Phaeomoniellales</taxon>
        <taxon>Phaeomoniellaceae</taxon>
        <taxon>Phaeomoniella</taxon>
    </lineage>
</organism>
<evidence type="ECO:0000256" key="1">
    <source>
        <dbReference type="RuleBase" id="RU000487"/>
    </source>
</evidence>
<dbReference type="SMART" id="SM00268">
    <property type="entry name" value="ACTIN"/>
    <property type="match status" value="1"/>
</dbReference>
<protein>
    <submittedName>
        <fullName evidence="3">Putative chromatin remodeling complex subunit</fullName>
    </submittedName>
</protein>
<accession>A0A0G2EBX4</accession>
<feature type="region of interest" description="Disordered" evidence="2">
    <location>
        <begin position="49"/>
        <end position="124"/>
    </location>
</feature>
<comment type="caution">
    <text evidence="3">The sequence shown here is derived from an EMBL/GenBank/DDBJ whole genome shotgun (WGS) entry which is preliminary data.</text>
</comment>
<dbReference type="InterPro" id="IPR004000">
    <property type="entry name" value="Actin"/>
</dbReference>
<feature type="compositionally biased region" description="Basic and acidic residues" evidence="2">
    <location>
        <begin position="51"/>
        <end position="65"/>
    </location>
</feature>
<dbReference type="Gene3D" id="3.90.640.10">
    <property type="entry name" value="Actin, Chain A, domain 4"/>
    <property type="match status" value="1"/>
</dbReference>
<dbReference type="Pfam" id="PF00022">
    <property type="entry name" value="Actin"/>
    <property type="match status" value="1"/>
</dbReference>
<feature type="region of interest" description="Disordered" evidence="2">
    <location>
        <begin position="296"/>
        <end position="341"/>
    </location>
</feature>
<feature type="compositionally biased region" description="Low complexity" evidence="2">
    <location>
        <begin position="67"/>
        <end position="78"/>
    </location>
</feature>
<evidence type="ECO:0000313" key="3">
    <source>
        <dbReference type="EMBL" id="KKY19791.1"/>
    </source>
</evidence>
<comment type="similarity">
    <text evidence="1">Belongs to the actin family.</text>
</comment>
<dbReference type="PANTHER" id="PTHR11937">
    <property type="entry name" value="ACTIN"/>
    <property type="match status" value="1"/>
</dbReference>
<reference evidence="3 4" key="1">
    <citation type="submission" date="2015-05" db="EMBL/GenBank/DDBJ databases">
        <title>Distinctive expansion of gene families associated with plant cell wall degradation and secondary metabolism in the genomes of grapevine trunk pathogens.</title>
        <authorList>
            <person name="Lawrence D.P."/>
            <person name="Travadon R."/>
            <person name="Rolshausen P.E."/>
            <person name="Baumgartner K."/>
        </authorList>
    </citation>
    <scope>NUCLEOTIDE SEQUENCE [LARGE SCALE GENOMIC DNA]</scope>
    <source>
        <strain evidence="3">UCRPC4</strain>
    </source>
</reference>
<name>A0A0G2EBX4_PHACM</name>
<keyword evidence="4" id="KW-1185">Reference proteome</keyword>
<dbReference type="Proteomes" id="UP000053317">
    <property type="component" value="Unassembled WGS sequence"/>
</dbReference>
<feature type="compositionally biased region" description="Low complexity" evidence="2">
    <location>
        <begin position="296"/>
        <end position="310"/>
    </location>
</feature>
<dbReference type="OrthoDB" id="74201at2759"/>
<gene>
    <name evidence="3" type="ORF">UCRPC4_g04398</name>
</gene>
<dbReference type="EMBL" id="LCWF01000105">
    <property type="protein sequence ID" value="KKY19791.1"/>
    <property type="molecule type" value="Genomic_DNA"/>
</dbReference>
<evidence type="ECO:0000313" key="4">
    <source>
        <dbReference type="Proteomes" id="UP000053317"/>
    </source>
</evidence>
<sequence>MPPFKDEHVLVTYALQIIAPGSETTLAQLGLPETFTPAQWRFPTRMFPATKENEWEPHRIREKKSPAATNGTSNGATAPQPETDVEMKDQSAADGSESKPEVPAEAADETATVTYEEEPESTESAVYPIREGRIENWSCFLALVTHIYNTLSPPFHTPILVVSQPCWSARDHEIITQFFFENFKIPAFCLIDAALATCYAYGVPSATVVDVGHSKCDVTAVSEFVPQEAGRGVAVKRCGGDALTLRLLELLERKGFNYEMCEQLKKSSICEILPLGVPMPGEEQTNGTTTVEANPAAAASTGAASSGPGALEADGKPVGQAPRGPGVGTEVGEPRGEDEENEGVLDVASIVARGDTSEFLAKREKERAEKAAIKKAGAAAEAARTIRMKNSEKPKATFQYEEHVPADESVPDGPLKKRKRDIEVGLERFLAATPKSESDLGIFDIIAATIHNTIQAVDGSKRSDLWENLIIVGNGSRLRGFKDSLLQILTTRYTLSPSSATMFTSELPSNLSTPLPTGGTNTPMGQGTPVHHPAAHGVNPLLVAATHANQPTPPSTFQTPHIESFDQRHGHSQTPTSIKTVKGPEYFPEWKDANYSGMEEASFLGAQVAAKVIFVVDQGVSKGFFTRSEYNDMGPAGIHEYAM</sequence>
<dbReference type="InterPro" id="IPR043129">
    <property type="entry name" value="ATPase_NBD"/>
</dbReference>
<proteinExistence type="inferred from homology"/>
<dbReference type="AlphaFoldDB" id="A0A0G2EBX4"/>
<evidence type="ECO:0000256" key="2">
    <source>
        <dbReference type="SAM" id="MobiDB-lite"/>
    </source>
</evidence>
<dbReference type="SUPFAM" id="SSF53067">
    <property type="entry name" value="Actin-like ATPase domain"/>
    <property type="match status" value="2"/>
</dbReference>